<gene>
    <name evidence="1" type="ORF">AGR13a_Cc30139</name>
</gene>
<dbReference type="EMBL" id="FBWH01000023">
    <property type="protein sequence ID" value="CUX31688.1"/>
    <property type="molecule type" value="Genomic_DNA"/>
</dbReference>
<accession>A0ABM9VFL9</accession>
<dbReference type="Proteomes" id="UP000191812">
    <property type="component" value="Unassembled WGS sequence"/>
</dbReference>
<organism evidence="1 2">
    <name type="scientific">Agrobacterium genomosp. 13 str. CFBP 6927</name>
    <dbReference type="NCBI Taxonomy" id="1183428"/>
    <lineage>
        <taxon>Bacteria</taxon>
        <taxon>Pseudomonadati</taxon>
        <taxon>Pseudomonadota</taxon>
        <taxon>Alphaproteobacteria</taxon>
        <taxon>Hyphomicrobiales</taxon>
        <taxon>Rhizobiaceae</taxon>
        <taxon>Rhizobium/Agrobacterium group</taxon>
        <taxon>Agrobacterium</taxon>
        <taxon>Agrobacterium tumefaciens complex</taxon>
    </lineage>
</organism>
<reference evidence="1 2" key="1">
    <citation type="submission" date="2016-01" db="EMBL/GenBank/DDBJ databases">
        <authorList>
            <person name="Regsiter A."/>
            <person name="william w."/>
        </authorList>
    </citation>
    <scope>NUCLEOTIDE SEQUENCE [LARGE SCALE GENOMIC DNA]</scope>
    <source>
        <strain evidence="1 2">CFBP 6927</strain>
    </source>
</reference>
<sequence>MPPWRKMRRWTKQLPLSGEFTKRGKEVVNYGGNFLTFVARGTPARGLTIQSAERAVDIQPEFI</sequence>
<keyword evidence="2" id="KW-1185">Reference proteome</keyword>
<name>A0ABM9VFL9_9HYPH</name>
<evidence type="ECO:0000313" key="2">
    <source>
        <dbReference type="Proteomes" id="UP000191812"/>
    </source>
</evidence>
<proteinExistence type="predicted"/>
<protein>
    <submittedName>
        <fullName evidence="1">Uncharacterized protein</fullName>
    </submittedName>
</protein>
<evidence type="ECO:0000313" key="1">
    <source>
        <dbReference type="EMBL" id="CUX31688.1"/>
    </source>
</evidence>
<comment type="caution">
    <text evidence="1">The sequence shown here is derived from an EMBL/GenBank/DDBJ whole genome shotgun (WGS) entry which is preliminary data.</text>
</comment>